<keyword evidence="4" id="KW-0067">ATP-binding</keyword>
<dbReference type="AlphaFoldDB" id="A0A8C6VRD3"/>
<dbReference type="GO" id="GO:0004674">
    <property type="term" value="F:protein serine/threonine kinase activity"/>
    <property type="evidence" value="ECO:0007669"/>
    <property type="project" value="TreeGrafter"/>
</dbReference>
<name>A0A8C6VRD3_NOTFU</name>
<dbReference type="SUPFAM" id="SSF56112">
    <property type="entry name" value="Protein kinase-like (PK-like)"/>
    <property type="match status" value="1"/>
</dbReference>
<dbReference type="PANTHER" id="PTHR43289:SF2">
    <property type="entry name" value="SERINE_THREONINE-PROTEIN KINASE NEK7"/>
    <property type="match status" value="1"/>
</dbReference>
<reference evidence="6" key="3">
    <citation type="submission" date="2025-09" db="UniProtKB">
        <authorList>
            <consortium name="Ensembl"/>
        </authorList>
    </citation>
    <scope>IDENTIFICATION</scope>
</reference>
<keyword evidence="2" id="KW-0547">Nucleotide-binding</keyword>
<accession>A0A8C6VRD3</accession>
<evidence type="ECO:0000259" key="5">
    <source>
        <dbReference type="PROSITE" id="PS50011"/>
    </source>
</evidence>
<sequence length="129" mass="15143">MFEPVGVRGFLSIFQKPLQPDLGYNLLASFMIEKIGLGQFSEVYLLEYTPVALKKVQIFDLMDAKARQDCIKEIDLLKRLIHPNAMKYHTSFIEDRKLIPERTQLMHRYNVVIHTCLKLHQQIWVNKLA</sequence>
<evidence type="ECO:0000256" key="1">
    <source>
        <dbReference type="ARBA" id="ARBA00022679"/>
    </source>
</evidence>
<evidence type="ECO:0000313" key="7">
    <source>
        <dbReference type="Proteomes" id="UP000694548"/>
    </source>
</evidence>
<dbReference type="InterPro" id="IPR011009">
    <property type="entry name" value="Kinase-like_dom_sf"/>
</dbReference>
<protein>
    <submittedName>
        <fullName evidence="6">NIMA related kinase 7</fullName>
    </submittedName>
</protein>
<dbReference type="Proteomes" id="UP000694548">
    <property type="component" value="Chromosome sgr17"/>
</dbReference>
<dbReference type="GO" id="GO:0005524">
    <property type="term" value="F:ATP binding"/>
    <property type="evidence" value="ECO:0007669"/>
    <property type="project" value="UniProtKB-KW"/>
</dbReference>
<keyword evidence="7" id="KW-1185">Reference proteome</keyword>
<reference evidence="6" key="2">
    <citation type="submission" date="2025-08" db="UniProtKB">
        <authorList>
            <consortium name="Ensembl"/>
        </authorList>
    </citation>
    <scope>IDENTIFICATION</scope>
</reference>
<keyword evidence="1" id="KW-0808">Transferase</keyword>
<dbReference type="PROSITE" id="PS50011">
    <property type="entry name" value="PROTEIN_KINASE_DOM"/>
    <property type="match status" value="1"/>
</dbReference>
<dbReference type="GeneTree" id="ENSGT00940000156725"/>
<evidence type="ECO:0000256" key="3">
    <source>
        <dbReference type="ARBA" id="ARBA00022777"/>
    </source>
</evidence>
<organism evidence="6 7">
    <name type="scientific">Nothobranchius furzeri</name>
    <name type="common">Turquoise killifish</name>
    <dbReference type="NCBI Taxonomy" id="105023"/>
    <lineage>
        <taxon>Eukaryota</taxon>
        <taxon>Metazoa</taxon>
        <taxon>Chordata</taxon>
        <taxon>Craniata</taxon>
        <taxon>Vertebrata</taxon>
        <taxon>Euteleostomi</taxon>
        <taxon>Actinopterygii</taxon>
        <taxon>Neopterygii</taxon>
        <taxon>Teleostei</taxon>
        <taxon>Neoteleostei</taxon>
        <taxon>Acanthomorphata</taxon>
        <taxon>Ovalentaria</taxon>
        <taxon>Atherinomorphae</taxon>
        <taxon>Cyprinodontiformes</taxon>
        <taxon>Nothobranchiidae</taxon>
        <taxon>Nothobranchius</taxon>
    </lineage>
</organism>
<evidence type="ECO:0000256" key="2">
    <source>
        <dbReference type="ARBA" id="ARBA00022741"/>
    </source>
</evidence>
<evidence type="ECO:0000256" key="4">
    <source>
        <dbReference type="ARBA" id="ARBA00022840"/>
    </source>
</evidence>
<dbReference type="Ensembl" id="ENSNFUT00015039203.1">
    <property type="protein sequence ID" value="ENSNFUP00015037548.1"/>
    <property type="gene ID" value="ENSNFUG00015018143.1"/>
</dbReference>
<feature type="domain" description="Protein kinase" evidence="5">
    <location>
        <begin position="29"/>
        <end position="129"/>
    </location>
</feature>
<dbReference type="GO" id="GO:0005634">
    <property type="term" value="C:nucleus"/>
    <property type="evidence" value="ECO:0007669"/>
    <property type="project" value="TreeGrafter"/>
</dbReference>
<keyword evidence="3" id="KW-0418">Kinase</keyword>
<dbReference type="Gene3D" id="3.30.200.20">
    <property type="entry name" value="Phosphorylase Kinase, domain 1"/>
    <property type="match status" value="1"/>
</dbReference>
<gene>
    <name evidence="6" type="primary">NEK7</name>
</gene>
<dbReference type="PANTHER" id="PTHR43289">
    <property type="entry name" value="MITOGEN-ACTIVATED PROTEIN KINASE KINASE KINASE 20-RELATED"/>
    <property type="match status" value="1"/>
</dbReference>
<reference evidence="6" key="1">
    <citation type="submission" date="2014-08" db="EMBL/GenBank/DDBJ databases">
        <authorList>
            <person name="Senf B."/>
            <person name="Petzold A."/>
            <person name="Downie B.R."/>
            <person name="Koch P."/>
            <person name="Platzer M."/>
        </authorList>
    </citation>
    <scope>NUCLEOTIDE SEQUENCE [LARGE SCALE GENOMIC DNA]</scope>
    <source>
        <strain evidence="6">GRZ</strain>
    </source>
</reference>
<dbReference type="InterPro" id="IPR000719">
    <property type="entry name" value="Prot_kinase_dom"/>
</dbReference>
<evidence type="ECO:0000313" key="6">
    <source>
        <dbReference type="Ensembl" id="ENSNFUP00015037548.1"/>
    </source>
</evidence>
<proteinExistence type="predicted"/>